<proteinExistence type="predicted"/>
<dbReference type="Gene3D" id="3.40.50.300">
    <property type="entry name" value="P-loop containing nucleotide triphosphate hydrolases"/>
    <property type="match status" value="1"/>
</dbReference>
<gene>
    <name evidence="1" type="ORF">LI90_4272</name>
</gene>
<dbReference type="PATRIC" id="fig|1469144.10.peg.4583"/>
<accession>A0A132MZ88</accession>
<sequence>MIIAGISGAGKTTLHRAVIAALAGAGRETLLAFPQAMTTTAHLHLAGDPAAHAAALLDWFHDAVAFAERVMHQATAGGLLTHPRYGRHWTPTLVLEGFIFDIPTHGYPIPRAAVRPLERRLAALDVTLVVLRVPPDHIQRQCVESTRRHRGERWAAHLDRLGRSDAERAAHFRRWQDDLLAWVADTPLPVVQLDTSPGRWDDYTRRIVDLFTPSRHPHGSVSSHAANRDR</sequence>
<reference evidence="2" key="1">
    <citation type="submission" date="2015-04" db="EMBL/GenBank/DDBJ databases">
        <title>Physiological reanalysis, assessment of diazotrophy, and genome sequences of multiple isolates of Streptomyces thermoautotrophicus.</title>
        <authorList>
            <person name="MacKellar D.C."/>
            <person name="Lieber L."/>
            <person name="Norman J."/>
            <person name="Bolger A."/>
            <person name="Tobin C."/>
            <person name="Murray J.W."/>
            <person name="Chang R."/>
            <person name="Ford T."/>
            <person name="Nguyen P.Q."/>
            <person name="Woodward J."/>
            <person name="Permingeat H."/>
            <person name="Joshi N.S."/>
            <person name="Silver P.A."/>
            <person name="Usadel B."/>
            <person name="Rutherford A.W."/>
            <person name="Friesen M."/>
            <person name="Prell J."/>
        </authorList>
    </citation>
    <scope>NUCLEOTIDE SEQUENCE [LARGE SCALE GENOMIC DNA]</scope>
    <source>
        <strain evidence="2">H1</strain>
    </source>
</reference>
<dbReference type="SUPFAM" id="SSF52540">
    <property type="entry name" value="P-loop containing nucleoside triphosphate hydrolases"/>
    <property type="match status" value="1"/>
</dbReference>
<evidence type="ECO:0000313" key="2">
    <source>
        <dbReference type="Proteomes" id="UP000070188"/>
    </source>
</evidence>
<keyword evidence="2" id="KW-1185">Reference proteome</keyword>
<protein>
    <submittedName>
        <fullName evidence="1">Uncharacterized protein</fullName>
    </submittedName>
</protein>
<name>A0A132MZ88_9ACTN</name>
<evidence type="ECO:0000313" key="1">
    <source>
        <dbReference type="EMBL" id="KWX03221.1"/>
    </source>
</evidence>
<dbReference type="EMBL" id="LAXD01000001">
    <property type="protein sequence ID" value="KWX03221.1"/>
    <property type="molecule type" value="Genomic_DNA"/>
</dbReference>
<dbReference type="Proteomes" id="UP000070188">
    <property type="component" value="Unassembled WGS sequence"/>
</dbReference>
<dbReference type="AlphaFoldDB" id="A0A132MZ88"/>
<dbReference type="InterPro" id="IPR027417">
    <property type="entry name" value="P-loop_NTPase"/>
</dbReference>
<comment type="caution">
    <text evidence="1">The sequence shown here is derived from an EMBL/GenBank/DDBJ whole genome shotgun (WGS) entry which is preliminary data.</text>
</comment>
<organism evidence="1 2">
    <name type="scientific">Carbonactinospora thermoautotrophica</name>
    <dbReference type="NCBI Taxonomy" id="1469144"/>
    <lineage>
        <taxon>Bacteria</taxon>
        <taxon>Bacillati</taxon>
        <taxon>Actinomycetota</taxon>
        <taxon>Actinomycetes</taxon>
        <taxon>Kitasatosporales</taxon>
        <taxon>Carbonactinosporaceae</taxon>
        <taxon>Carbonactinospora</taxon>
    </lineage>
</organism>
<dbReference type="STRING" id="1469144.LI90_4272"/>